<evidence type="ECO:0000256" key="2">
    <source>
        <dbReference type="ARBA" id="ARBA00022729"/>
    </source>
</evidence>
<evidence type="ECO:0000256" key="3">
    <source>
        <dbReference type="SAM" id="SignalP"/>
    </source>
</evidence>
<dbReference type="EMBL" id="CP065725">
    <property type="protein sequence ID" value="QPT39019.1"/>
    <property type="molecule type" value="Genomic_DNA"/>
</dbReference>
<feature type="chain" id="PRO_5016673110" evidence="3">
    <location>
        <begin position="27"/>
        <end position="404"/>
    </location>
</feature>
<dbReference type="SUPFAM" id="SSF53822">
    <property type="entry name" value="Periplasmic binding protein-like I"/>
    <property type="match status" value="1"/>
</dbReference>
<name>A0A378XFD7_9BURK</name>
<dbReference type="Proteomes" id="UP000594903">
    <property type="component" value="Chromosome"/>
</dbReference>
<dbReference type="PANTHER" id="PTHR30483:SF37">
    <property type="entry name" value="ABC TRANSPORTER SUBSTRATE-BINDING PROTEIN"/>
    <property type="match status" value="1"/>
</dbReference>
<keyword evidence="8" id="KW-1185">Reference proteome</keyword>
<evidence type="ECO:0000313" key="5">
    <source>
        <dbReference type="EMBL" id="QPT39019.1"/>
    </source>
</evidence>
<dbReference type="Pfam" id="PF13458">
    <property type="entry name" value="Peripla_BP_6"/>
    <property type="match status" value="1"/>
</dbReference>
<dbReference type="OrthoDB" id="9783240at2"/>
<accession>A0A378XFD7</accession>
<dbReference type="RefSeq" id="WP_018574277.1">
    <property type="nucleotide sequence ID" value="NZ_CP065725.1"/>
</dbReference>
<dbReference type="InterPro" id="IPR051010">
    <property type="entry name" value="BCAA_transport"/>
</dbReference>
<dbReference type="CDD" id="cd06330">
    <property type="entry name" value="PBP1_As_SBP-like"/>
    <property type="match status" value="1"/>
</dbReference>
<reference evidence="6 7" key="1">
    <citation type="submission" date="2018-06" db="EMBL/GenBank/DDBJ databases">
        <authorList>
            <consortium name="Pathogen Informatics"/>
            <person name="Doyle S."/>
        </authorList>
    </citation>
    <scope>NUCLEOTIDE SEQUENCE [LARGE SCALE GENOMIC DNA]</scope>
    <source>
        <strain evidence="6 7">NCTC11997</strain>
    </source>
</reference>
<sequence length="404" mass="45020">MARFSRLFKGVLLSLSLSILGSQAVAKDVIKVGEINSYKTIPSFLEPYRKGIELAVHEVNEAGGLLGGKKLEIIIRDDGGNPGAAVREAQNLLRRDKVDMLAGSFLSHIALAIADYARQNKVFFLAGEPLTDKMTWHDGNRYTFRLRDSTYMKTRMLVPAAVAFKKKRWALIYPNYEYGQSAIETFKEEMRKQQPDIEFVLEQAVPLNKIDAGSVVQALDDSGAEALFNVLFSTDLTKFVRAGQVRNVFDDLPTVSMLSGEPEYLDTLGEDTPVGWFVTGYPWYAIDTPEHDAFLNAYQEMFNDYPRLGSIVGYMMVQSLAAGIEKAGSTETEDLIASFRGLEHDSPLGPIYYRPQDHQSTMGAFVGTLDIKDGEGIMTNIQYINGKDVQPTDEEVAKLRPVED</sequence>
<dbReference type="EMBL" id="UGSB01000001">
    <property type="protein sequence ID" value="SUA54509.1"/>
    <property type="molecule type" value="Genomic_DNA"/>
</dbReference>
<evidence type="ECO:0000313" key="6">
    <source>
        <dbReference type="EMBL" id="SUA54509.1"/>
    </source>
</evidence>
<evidence type="ECO:0000259" key="4">
    <source>
        <dbReference type="Pfam" id="PF13458"/>
    </source>
</evidence>
<dbReference type="STRING" id="1122619.GCA_000373745_01090"/>
<evidence type="ECO:0000313" key="8">
    <source>
        <dbReference type="Proteomes" id="UP000594903"/>
    </source>
</evidence>
<organism evidence="6 7">
    <name type="scientific">Oligella ureolytica</name>
    <dbReference type="NCBI Taxonomy" id="90244"/>
    <lineage>
        <taxon>Bacteria</taxon>
        <taxon>Pseudomonadati</taxon>
        <taxon>Pseudomonadota</taxon>
        <taxon>Betaproteobacteria</taxon>
        <taxon>Burkholderiales</taxon>
        <taxon>Alcaligenaceae</taxon>
        <taxon>Oligella</taxon>
    </lineage>
</organism>
<gene>
    <name evidence="6" type="primary">amiC_2</name>
    <name evidence="5" type="ORF">I6G29_07335</name>
    <name evidence="6" type="ORF">NCTC11997_01529</name>
</gene>
<comment type="similarity">
    <text evidence="1">Belongs to the leucine-binding protein family.</text>
</comment>
<dbReference type="Proteomes" id="UP000254603">
    <property type="component" value="Unassembled WGS sequence"/>
</dbReference>
<dbReference type="Gene3D" id="3.40.50.2300">
    <property type="match status" value="2"/>
</dbReference>
<evidence type="ECO:0000313" key="7">
    <source>
        <dbReference type="Proteomes" id="UP000254603"/>
    </source>
</evidence>
<proteinExistence type="inferred from homology"/>
<keyword evidence="2 3" id="KW-0732">Signal</keyword>
<dbReference type="InterPro" id="IPR028081">
    <property type="entry name" value="Leu-bd"/>
</dbReference>
<feature type="signal peptide" evidence="3">
    <location>
        <begin position="1"/>
        <end position="26"/>
    </location>
</feature>
<feature type="domain" description="Leucine-binding protein" evidence="4">
    <location>
        <begin position="43"/>
        <end position="374"/>
    </location>
</feature>
<dbReference type="PANTHER" id="PTHR30483">
    <property type="entry name" value="LEUCINE-SPECIFIC-BINDING PROTEIN"/>
    <property type="match status" value="1"/>
</dbReference>
<reference evidence="5 8" key="2">
    <citation type="submission" date="2020-12" db="EMBL/GenBank/DDBJ databases">
        <title>FDA dAtabase for Regulatory Grade micrObial Sequences (FDA-ARGOS): Supporting development and validation of Infectious Disease Dx tests.</title>
        <authorList>
            <person name="Sproer C."/>
            <person name="Gronow S."/>
            <person name="Severitt S."/>
            <person name="Schroder I."/>
            <person name="Tallon L."/>
            <person name="Sadzewicz L."/>
            <person name="Zhao X."/>
            <person name="Boylan J."/>
            <person name="Ott S."/>
            <person name="Bowen H."/>
            <person name="Vavikolanu K."/>
            <person name="Mehta A."/>
            <person name="Aluvathingal J."/>
            <person name="Nadendla S."/>
            <person name="Lowell S."/>
            <person name="Myers T."/>
            <person name="Yan Y."/>
            <person name="Sichtig H."/>
        </authorList>
    </citation>
    <scope>NUCLEOTIDE SEQUENCE [LARGE SCALE GENOMIC DNA]</scope>
    <source>
        <strain evidence="5 8">FDAARGOS_872</strain>
    </source>
</reference>
<dbReference type="InterPro" id="IPR028082">
    <property type="entry name" value="Peripla_BP_I"/>
</dbReference>
<protein>
    <submittedName>
        <fullName evidence="5">ABC transporter substrate-binding protein</fullName>
    </submittedName>
    <submittedName>
        <fullName evidence="6">Aliphatic amidase expression-regulating protein</fullName>
    </submittedName>
</protein>
<evidence type="ECO:0000256" key="1">
    <source>
        <dbReference type="ARBA" id="ARBA00010062"/>
    </source>
</evidence>
<dbReference type="AlphaFoldDB" id="A0A378XFD7"/>